<sequence>WNSSGGTTAIRFGPQKCQDTVTTTSSRKVSNQCGRMKLTALVTSGSYGCARGWRPAAGRA</sequence>
<organism evidence="1 2">
    <name type="scientific">Amblyomma americanum</name>
    <name type="common">Lone star tick</name>
    <dbReference type="NCBI Taxonomy" id="6943"/>
    <lineage>
        <taxon>Eukaryota</taxon>
        <taxon>Metazoa</taxon>
        <taxon>Ecdysozoa</taxon>
        <taxon>Arthropoda</taxon>
        <taxon>Chelicerata</taxon>
        <taxon>Arachnida</taxon>
        <taxon>Acari</taxon>
        <taxon>Parasitiformes</taxon>
        <taxon>Ixodida</taxon>
        <taxon>Ixodoidea</taxon>
        <taxon>Ixodidae</taxon>
        <taxon>Amblyomminae</taxon>
        <taxon>Amblyomma</taxon>
    </lineage>
</organism>
<evidence type="ECO:0000313" key="1">
    <source>
        <dbReference type="EMBL" id="KAK8767743.1"/>
    </source>
</evidence>
<dbReference type="Proteomes" id="UP001321473">
    <property type="component" value="Unassembled WGS sequence"/>
</dbReference>
<reference evidence="1 2" key="1">
    <citation type="journal article" date="2023" name="Arcadia Sci">
        <title>De novo assembly of a long-read Amblyomma americanum tick genome.</title>
        <authorList>
            <person name="Chou S."/>
            <person name="Poskanzer K.E."/>
            <person name="Rollins M."/>
            <person name="Thuy-Boun P.S."/>
        </authorList>
    </citation>
    <scope>NUCLEOTIDE SEQUENCE [LARGE SCALE GENOMIC DNA]</scope>
    <source>
        <strain evidence="1">F_SG_1</strain>
        <tissue evidence="1">Salivary glands</tissue>
    </source>
</reference>
<protein>
    <submittedName>
        <fullName evidence="1">Uncharacterized protein</fullName>
    </submittedName>
</protein>
<proteinExistence type="predicted"/>
<evidence type="ECO:0000313" key="2">
    <source>
        <dbReference type="Proteomes" id="UP001321473"/>
    </source>
</evidence>
<comment type="caution">
    <text evidence="1">The sequence shown here is derived from an EMBL/GenBank/DDBJ whole genome shotgun (WGS) entry which is preliminary data.</text>
</comment>
<dbReference type="AlphaFoldDB" id="A0AAQ4DZ53"/>
<keyword evidence="2" id="KW-1185">Reference proteome</keyword>
<accession>A0AAQ4DZ53</accession>
<name>A0AAQ4DZ53_AMBAM</name>
<dbReference type="EMBL" id="JARKHS020025042">
    <property type="protein sequence ID" value="KAK8767743.1"/>
    <property type="molecule type" value="Genomic_DNA"/>
</dbReference>
<gene>
    <name evidence="1" type="ORF">V5799_005475</name>
</gene>
<feature type="non-terminal residue" evidence="1">
    <location>
        <position position="1"/>
    </location>
</feature>